<accession>E6QX83</accession>
<dbReference type="InterPro" id="IPR002586">
    <property type="entry name" value="CobQ/CobB/MinD/ParA_Nub-bd_dom"/>
</dbReference>
<dbReference type="InterPro" id="IPR050678">
    <property type="entry name" value="DNA_Partitioning_ATPase"/>
</dbReference>
<dbReference type="PIRSF" id="PIRSF009320">
    <property type="entry name" value="Nuc_binding_HP_1000"/>
    <property type="match status" value="1"/>
</dbReference>
<gene>
    <name evidence="2" type="ORF">CARN7_2705</name>
</gene>
<dbReference type="SUPFAM" id="SSF52540">
    <property type="entry name" value="P-loop containing nucleoside triphosphate hydrolases"/>
    <property type="match status" value="1"/>
</dbReference>
<proteinExistence type="predicted"/>
<dbReference type="Pfam" id="PF01656">
    <property type="entry name" value="CbiA"/>
    <property type="match status" value="1"/>
</dbReference>
<sequence length="207" mass="22714">MNTLLVANPKGGSGKTTLAINLAVMLAAQGGNVRLLDLDRQRSATNWLTQRPAGLPVVWSYEPDNKPATKAGWLIIDSPAGLHGKTLSRAIKLAQHIMVPIGSSAFDIGASTEFLQVLKEEKAIRKQRVNIGMVGMRISPRTRAAQQLEAFLTGHDFPLIGVLQDTQAYVNAGFEGKGVFDLPIRTTQREREQWRALSEWLNPKIHA</sequence>
<protein>
    <submittedName>
        <fullName evidence="2">Putative partition-related protein</fullName>
    </submittedName>
</protein>
<dbReference type="PANTHER" id="PTHR13696:SF96">
    <property type="entry name" value="COBQ_COBB_MIND_PARA NUCLEOTIDE BINDING DOMAIN-CONTAINING PROTEIN"/>
    <property type="match status" value="1"/>
</dbReference>
<comment type="caution">
    <text evidence="2">The sequence shown here is derived from an EMBL/GenBank/DDBJ whole genome shotgun (WGS) entry which is preliminary data.</text>
</comment>
<evidence type="ECO:0000259" key="1">
    <source>
        <dbReference type="Pfam" id="PF01656"/>
    </source>
</evidence>
<dbReference type="EMBL" id="CABR01000172">
    <property type="protein sequence ID" value="CBI11857.1"/>
    <property type="molecule type" value="Genomic_DNA"/>
</dbReference>
<dbReference type="Gene3D" id="3.40.50.300">
    <property type="entry name" value="P-loop containing nucleotide triphosphate hydrolases"/>
    <property type="match status" value="1"/>
</dbReference>
<evidence type="ECO:0000313" key="2">
    <source>
        <dbReference type="EMBL" id="CBI11857.1"/>
    </source>
</evidence>
<organism evidence="2">
    <name type="scientific">mine drainage metagenome</name>
    <dbReference type="NCBI Taxonomy" id="410659"/>
    <lineage>
        <taxon>unclassified sequences</taxon>
        <taxon>metagenomes</taxon>
        <taxon>ecological metagenomes</taxon>
    </lineage>
</organism>
<reference evidence="2" key="1">
    <citation type="submission" date="2009-10" db="EMBL/GenBank/DDBJ databases">
        <title>Diversity of trophic interactions inside an arsenic-rich microbial ecosystem.</title>
        <authorList>
            <person name="Bertin P.N."/>
            <person name="Heinrich-Salmeron A."/>
            <person name="Pelletier E."/>
            <person name="Goulhen-Chollet F."/>
            <person name="Arsene-Ploetze F."/>
            <person name="Gallien S."/>
            <person name="Calteau A."/>
            <person name="Vallenet D."/>
            <person name="Casiot C."/>
            <person name="Chane-Woon-Ming B."/>
            <person name="Giloteaux L."/>
            <person name="Barakat M."/>
            <person name="Bonnefoy V."/>
            <person name="Bruneel O."/>
            <person name="Chandler M."/>
            <person name="Cleiss J."/>
            <person name="Duran R."/>
            <person name="Elbaz-Poulichet F."/>
            <person name="Fonknechten N."/>
            <person name="Lauga B."/>
            <person name="Mornico D."/>
            <person name="Ortet P."/>
            <person name="Schaeffer C."/>
            <person name="Siguier P."/>
            <person name="Alexander Thil Smith A."/>
            <person name="Van Dorsselaer A."/>
            <person name="Weissenbach J."/>
            <person name="Medigue C."/>
            <person name="Le Paslier D."/>
        </authorList>
    </citation>
    <scope>NUCLEOTIDE SEQUENCE</scope>
</reference>
<name>E6QX83_9ZZZZ</name>
<dbReference type="CDD" id="cd02042">
    <property type="entry name" value="ParAB_family"/>
    <property type="match status" value="1"/>
</dbReference>
<dbReference type="InterPro" id="IPR027417">
    <property type="entry name" value="P-loop_NTPase"/>
</dbReference>
<dbReference type="AlphaFoldDB" id="E6QX83"/>
<dbReference type="PANTHER" id="PTHR13696">
    <property type="entry name" value="P-LOOP CONTAINING NUCLEOSIDE TRIPHOSPHATE HYDROLASE"/>
    <property type="match status" value="1"/>
</dbReference>
<feature type="domain" description="CobQ/CobB/MinD/ParA nucleotide binding" evidence="1">
    <location>
        <begin position="5"/>
        <end position="177"/>
    </location>
</feature>